<dbReference type="GO" id="GO:0003677">
    <property type="term" value="F:DNA binding"/>
    <property type="evidence" value="ECO:0007669"/>
    <property type="project" value="UniProtKB-KW"/>
</dbReference>
<evidence type="ECO:0000313" key="5">
    <source>
        <dbReference type="EMBL" id="PZG24045.1"/>
    </source>
</evidence>
<gene>
    <name evidence="5" type="ORF">C1I95_01490</name>
</gene>
<evidence type="ECO:0000256" key="1">
    <source>
        <dbReference type="ARBA" id="ARBA00023015"/>
    </source>
</evidence>
<dbReference type="InterPro" id="IPR001845">
    <property type="entry name" value="HTH_ArsR_DNA-bd_dom"/>
</dbReference>
<keyword evidence="2" id="KW-0238">DNA-binding</keyword>
<evidence type="ECO:0000259" key="4">
    <source>
        <dbReference type="PROSITE" id="PS50987"/>
    </source>
</evidence>
<dbReference type="SMART" id="SM00419">
    <property type="entry name" value="HTH_CRP"/>
    <property type="match status" value="1"/>
</dbReference>
<dbReference type="AlphaFoldDB" id="A0A2W2F7D2"/>
<dbReference type="SUPFAM" id="SSF46785">
    <property type="entry name" value="Winged helix' DNA-binding domain"/>
    <property type="match status" value="1"/>
</dbReference>
<dbReference type="InterPro" id="IPR036390">
    <property type="entry name" value="WH_DNA-bd_sf"/>
</dbReference>
<proteinExistence type="predicted"/>
<sequence>MRCARLGRAVRPCSNGSVKRLSLTPDDLLRLRFAHSPMAEVVTSALALRSTSWEHARWRSRVAPRVSPAVLPTLWRVLATPNGQIPDFLTPPPQTARPTLEAELSAIAATPPDRVAAELWAAGIPCADPAAVLPALITQIRRYFQVALAPLWPRLRAAAEAEIAHRTSMAAFPGPRTLLADLHPRLRWDPDALQLDYLKDTDHPPWSLDGHPLALLPTAFTGAHAWIMESPSGRSLWYPPRTLGLLFAAPAPPPAPLAALLGATRAAVLMLLTMPSSTGDVAAQLGLAPATASHHLTALRDAGLIVALRSGRRLNYRRTDLGDRLSALG</sequence>
<accession>A0A2W2F7D2</accession>
<dbReference type="Pfam" id="PF01022">
    <property type="entry name" value="HTH_5"/>
    <property type="match status" value="1"/>
</dbReference>
<keyword evidence="6" id="KW-1185">Reference proteome</keyword>
<evidence type="ECO:0000256" key="3">
    <source>
        <dbReference type="ARBA" id="ARBA00023163"/>
    </source>
</evidence>
<dbReference type="GO" id="GO:0003700">
    <property type="term" value="F:DNA-binding transcription factor activity"/>
    <property type="evidence" value="ECO:0007669"/>
    <property type="project" value="InterPro"/>
</dbReference>
<dbReference type="CDD" id="cd00090">
    <property type="entry name" value="HTH_ARSR"/>
    <property type="match status" value="1"/>
</dbReference>
<organism evidence="5 6">
    <name type="scientific">Micromonospora craterilacus</name>
    <dbReference type="NCBI Taxonomy" id="1655439"/>
    <lineage>
        <taxon>Bacteria</taxon>
        <taxon>Bacillati</taxon>
        <taxon>Actinomycetota</taxon>
        <taxon>Actinomycetes</taxon>
        <taxon>Micromonosporales</taxon>
        <taxon>Micromonosporaceae</taxon>
        <taxon>Micromonospora</taxon>
    </lineage>
</organism>
<dbReference type="PANTHER" id="PTHR43132:SF8">
    <property type="entry name" value="HTH-TYPE TRANSCRIPTIONAL REGULATOR KMTR"/>
    <property type="match status" value="1"/>
</dbReference>
<dbReference type="EMBL" id="POTY01000004">
    <property type="protein sequence ID" value="PZG24045.1"/>
    <property type="molecule type" value="Genomic_DNA"/>
</dbReference>
<dbReference type="InterPro" id="IPR036388">
    <property type="entry name" value="WH-like_DNA-bd_sf"/>
</dbReference>
<keyword evidence="1" id="KW-0805">Transcription regulation</keyword>
<dbReference type="PRINTS" id="PR00778">
    <property type="entry name" value="HTHARSR"/>
</dbReference>
<dbReference type="Gene3D" id="1.10.10.10">
    <property type="entry name" value="Winged helix-like DNA-binding domain superfamily/Winged helix DNA-binding domain"/>
    <property type="match status" value="1"/>
</dbReference>
<name>A0A2W2F7D2_9ACTN</name>
<evidence type="ECO:0000256" key="2">
    <source>
        <dbReference type="ARBA" id="ARBA00023125"/>
    </source>
</evidence>
<protein>
    <submittedName>
        <fullName evidence="5">Transcriptional regulator</fullName>
    </submittedName>
</protein>
<dbReference type="Proteomes" id="UP000248924">
    <property type="component" value="Unassembled WGS sequence"/>
</dbReference>
<evidence type="ECO:0000313" key="6">
    <source>
        <dbReference type="Proteomes" id="UP000248924"/>
    </source>
</evidence>
<comment type="caution">
    <text evidence="5">The sequence shown here is derived from an EMBL/GenBank/DDBJ whole genome shotgun (WGS) entry which is preliminary data.</text>
</comment>
<dbReference type="InterPro" id="IPR051011">
    <property type="entry name" value="Metal_resp_trans_reg"/>
</dbReference>
<reference evidence="5 6" key="1">
    <citation type="submission" date="2018-01" db="EMBL/GenBank/DDBJ databases">
        <title>Draft genome sequence of Jishengella sp. NA12.</title>
        <authorList>
            <person name="Sahin N."/>
            <person name="Ay H."/>
            <person name="Saygin H."/>
        </authorList>
    </citation>
    <scope>NUCLEOTIDE SEQUENCE [LARGE SCALE GENOMIC DNA]</scope>
    <source>
        <strain evidence="5 6">NA12</strain>
    </source>
</reference>
<dbReference type="SMART" id="SM00418">
    <property type="entry name" value="HTH_ARSR"/>
    <property type="match status" value="1"/>
</dbReference>
<dbReference type="InterPro" id="IPR011991">
    <property type="entry name" value="ArsR-like_HTH"/>
</dbReference>
<dbReference type="PANTHER" id="PTHR43132">
    <property type="entry name" value="ARSENICAL RESISTANCE OPERON REPRESSOR ARSR-RELATED"/>
    <property type="match status" value="1"/>
</dbReference>
<feature type="domain" description="HTH arsR-type" evidence="4">
    <location>
        <begin position="245"/>
        <end position="329"/>
    </location>
</feature>
<dbReference type="PROSITE" id="PS50987">
    <property type="entry name" value="HTH_ARSR_2"/>
    <property type="match status" value="1"/>
</dbReference>
<keyword evidence="3" id="KW-0804">Transcription</keyword>
<dbReference type="InterPro" id="IPR012318">
    <property type="entry name" value="HTH_CRP"/>
</dbReference>